<sequence>MKLMLRYLKNYKGLLWLNFLCVFGFVIIELGLPTLLALIIDKGIIMNDFSEVMNYGKWMVVIAVIGLISLIGLAYTGSKITTKIVRDIRNDIFLSVQSFSHSEFNQIGVSSLVTRTTNDAFQVMTFLQMLLRLGMMTPIMFIASFFMIVRTSPSLSSTVLIAIPFLFAIVWLIARKSEPLSEKQQKSLDHINQNLRENLTGLRVIRAFVKETFQEERFVKVNESYTAISKKLFKLMALAMPGFSIVFNIILVSIVWSGTVEIQSGDLQVGSLIAFIEYIFLALFSFMLFANVFMIYPRAAVSAERIEEVLQTVPSIDENENGITETAIHGYVVFENVTFAYPGNTESPVIRDVSFTAEPGETVAFIGSTGSGKSTLIQLIPRFYDVTKGRVLIDGVDVRDYQLKALRKKIGFIPQKALLFTGTISQNMRYGKWNATTNEVDEASDISQSKEFILSKPAKYEELLAEGGSNMSGGQKQRLSIARAIIKKPDVYVFDDSFSALDYQTDARLRERLKAETKEASVLIVAQRVGSIRHADKIIVLDKGIVVAQGTHEELLKISDIYYDIAASQLSKEELA</sequence>
<dbReference type="PROSITE" id="PS00211">
    <property type="entry name" value="ABC_TRANSPORTER_1"/>
    <property type="match status" value="1"/>
</dbReference>
<evidence type="ECO:0000256" key="4">
    <source>
        <dbReference type="ARBA" id="ARBA00022692"/>
    </source>
</evidence>
<keyword evidence="6 12" id="KW-0067">ATP-binding</keyword>
<feature type="domain" description="ABC transmembrane type-1" evidence="11">
    <location>
        <begin position="16"/>
        <end position="298"/>
    </location>
</feature>
<accession>A0A1X7NLD2</accession>
<dbReference type="SUPFAM" id="SSF90123">
    <property type="entry name" value="ABC transporter transmembrane region"/>
    <property type="match status" value="1"/>
</dbReference>
<dbReference type="STRING" id="1073423.SAMN04488700_2170"/>
<keyword evidence="3" id="KW-1003">Cell membrane</keyword>
<protein>
    <submittedName>
        <fullName evidence="12">ATP-binding cassette, subfamily B, multidrug efflux pump</fullName>
    </submittedName>
</protein>
<evidence type="ECO:0000256" key="8">
    <source>
        <dbReference type="ARBA" id="ARBA00023136"/>
    </source>
</evidence>
<feature type="transmembrane region" description="Helical" evidence="9">
    <location>
        <begin position="235"/>
        <end position="257"/>
    </location>
</feature>
<dbReference type="Pfam" id="PF00664">
    <property type="entry name" value="ABC_membrane"/>
    <property type="match status" value="1"/>
</dbReference>
<evidence type="ECO:0000259" key="10">
    <source>
        <dbReference type="PROSITE" id="PS50893"/>
    </source>
</evidence>
<dbReference type="InterPro" id="IPR003439">
    <property type="entry name" value="ABC_transporter-like_ATP-bd"/>
</dbReference>
<dbReference type="SUPFAM" id="SSF52540">
    <property type="entry name" value="P-loop containing nucleoside triphosphate hydrolases"/>
    <property type="match status" value="1"/>
</dbReference>
<proteinExistence type="predicted"/>
<dbReference type="InterPro" id="IPR017871">
    <property type="entry name" value="ABC_transporter-like_CS"/>
</dbReference>
<reference evidence="12 13" key="1">
    <citation type="submission" date="2017-04" db="EMBL/GenBank/DDBJ databases">
        <authorList>
            <person name="Afonso C.L."/>
            <person name="Miller P.J."/>
            <person name="Scott M.A."/>
            <person name="Spackman E."/>
            <person name="Goraichik I."/>
            <person name="Dimitrov K.M."/>
            <person name="Suarez D.L."/>
            <person name="Swayne D.E."/>
        </authorList>
    </citation>
    <scope>NUCLEOTIDE SEQUENCE [LARGE SCALE GENOMIC DNA]</scope>
    <source>
        <strain evidence="12 13">LMG26642</strain>
    </source>
</reference>
<keyword evidence="5" id="KW-0547">Nucleotide-binding</keyword>
<dbReference type="Pfam" id="PF00005">
    <property type="entry name" value="ABC_tran"/>
    <property type="match status" value="1"/>
</dbReference>
<keyword evidence="8 9" id="KW-0472">Membrane</keyword>
<dbReference type="InterPro" id="IPR036640">
    <property type="entry name" value="ABC1_TM_sf"/>
</dbReference>
<dbReference type="PANTHER" id="PTHR43394:SF1">
    <property type="entry name" value="ATP-BINDING CASSETTE SUB-FAMILY B MEMBER 10, MITOCHONDRIAL"/>
    <property type="match status" value="1"/>
</dbReference>
<evidence type="ECO:0000256" key="7">
    <source>
        <dbReference type="ARBA" id="ARBA00022989"/>
    </source>
</evidence>
<keyword evidence="2" id="KW-0813">Transport</keyword>
<dbReference type="PROSITE" id="PS50929">
    <property type="entry name" value="ABC_TM1F"/>
    <property type="match status" value="1"/>
</dbReference>
<dbReference type="InterPro" id="IPR027417">
    <property type="entry name" value="P-loop_NTPase"/>
</dbReference>
<dbReference type="GO" id="GO:0016887">
    <property type="term" value="F:ATP hydrolysis activity"/>
    <property type="evidence" value="ECO:0007669"/>
    <property type="project" value="InterPro"/>
</dbReference>
<dbReference type="PANTHER" id="PTHR43394">
    <property type="entry name" value="ATP-DEPENDENT PERMEASE MDL1, MITOCHONDRIAL"/>
    <property type="match status" value="1"/>
</dbReference>
<evidence type="ECO:0000256" key="3">
    <source>
        <dbReference type="ARBA" id="ARBA00022475"/>
    </source>
</evidence>
<evidence type="ECO:0000259" key="11">
    <source>
        <dbReference type="PROSITE" id="PS50929"/>
    </source>
</evidence>
<dbReference type="InterPro" id="IPR003593">
    <property type="entry name" value="AAA+_ATPase"/>
</dbReference>
<dbReference type="Gene3D" id="3.40.50.300">
    <property type="entry name" value="P-loop containing nucleotide triphosphate hydrolases"/>
    <property type="match status" value="1"/>
</dbReference>
<keyword evidence="13" id="KW-1185">Reference proteome</keyword>
<dbReference type="FunFam" id="3.40.50.300:FF:000221">
    <property type="entry name" value="Multidrug ABC transporter ATP-binding protein"/>
    <property type="match status" value="1"/>
</dbReference>
<dbReference type="InterPro" id="IPR039421">
    <property type="entry name" value="Type_1_exporter"/>
</dbReference>
<organism evidence="12 13">
    <name type="scientific">Carnobacterium iners</name>
    <dbReference type="NCBI Taxonomy" id="1073423"/>
    <lineage>
        <taxon>Bacteria</taxon>
        <taxon>Bacillati</taxon>
        <taxon>Bacillota</taxon>
        <taxon>Bacilli</taxon>
        <taxon>Lactobacillales</taxon>
        <taxon>Carnobacteriaceae</taxon>
        <taxon>Carnobacterium</taxon>
    </lineage>
</organism>
<gene>
    <name evidence="12" type="ORF">SAMN04488700_2170</name>
</gene>
<dbReference type="GO" id="GO:0005886">
    <property type="term" value="C:plasma membrane"/>
    <property type="evidence" value="ECO:0007669"/>
    <property type="project" value="UniProtKB-SubCell"/>
</dbReference>
<dbReference type="Gene3D" id="1.20.1560.10">
    <property type="entry name" value="ABC transporter type 1, transmembrane domain"/>
    <property type="match status" value="1"/>
</dbReference>
<dbReference type="RefSeq" id="WP_085560202.1">
    <property type="nucleotide sequence ID" value="NZ_FOAH01000009.1"/>
</dbReference>
<dbReference type="GO" id="GO:0005524">
    <property type="term" value="F:ATP binding"/>
    <property type="evidence" value="ECO:0007669"/>
    <property type="project" value="UniProtKB-KW"/>
</dbReference>
<feature type="transmembrane region" description="Helical" evidence="9">
    <location>
        <begin position="14"/>
        <end position="40"/>
    </location>
</feature>
<dbReference type="Proteomes" id="UP000193435">
    <property type="component" value="Unassembled WGS sequence"/>
</dbReference>
<evidence type="ECO:0000313" key="12">
    <source>
        <dbReference type="EMBL" id="SMH38683.1"/>
    </source>
</evidence>
<feature type="transmembrane region" description="Helical" evidence="9">
    <location>
        <begin position="130"/>
        <end position="149"/>
    </location>
</feature>
<keyword evidence="7 9" id="KW-1133">Transmembrane helix</keyword>
<feature type="transmembrane region" description="Helical" evidence="9">
    <location>
        <begin position="269"/>
        <end position="296"/>
    </location>
</feature>
<dbReference type="AlphaFoldDB" id="A0A1X7NLD2"/>
<evidence type="ECO:0000313" key="13">
    <source>
        <dbReference type="Proteomes" id="UP000193435"/>
    </source>
</evidence>
<evidence type="ECO:0000256" key="6">
    <source>
        <dbReference type="ARBA" id="ARBA00022840"/>
    </source>
</evidence>
<dbReference type="CDD" id="cd18548">
    <property type="entry name" value="ABC_6TM_Tm287_like"/>
    <property type="match status" value="1"/>
</dbReference>
<dbReference type="InterPro" id="IPR011527">
    <property type="entry name" value="ABC1_TM_dom"/>
</dbReference>
<evidence type="ECO:0000256" key="5">
    <source>
        <dbReference type="ARBA" id="ARBA00022741"/>
    </source>
</evidence>
<dbReference type="PROSITE" id="PS50893">
    <property type="entry name" value="ABC_TRANSPORTER_2"/>
    <property type="match status" value="1"/>
</dbReference>
<evidence type="ECO:0000256" key="2">
    <source>
        <dbReference type="ARBA" id="ARBA00022448"/>
    </source>
</evidence>
<dbReference type="OrthoDB" id="9770415at2"/>
<name>A0A1X7NLD2_9LACT</name>
<evidence type="ECO:0000256" key="9">
    <source>
        <dbReference type="SAM" id="Phobius"/>
    </source>
</evidence>
<feature type="transmembrane region" description="Helical" evidence="9">
    <location>
        <begin position="155"/>
        <end position="174"/>
    </location>
</feature>
<feature type="domain" description="ABC transporter" evidence="10">
    <location>
        <begin position="332"/>
        <end position="568"/>
    </location>
</feature>
<dbReference type="GO" id="GO:0015421">
    <property type="term" value="F:ABC-type oligopeptide transporter activity"/>
    <property type="evidence" value="ECO:0007669"/>
    <property type="project" value="TreeGrafter"/>
</dbReference>
<feature type="transmembrane region" description="Helical" evidence="9">
    <location>
        <begin position="55"/>
        <end position="76"/>
    </location>
</feature>
<comment type="subcellular location">
    <subcellularLocation>
        <location evidence="1">Cell membrane</location>
        <topology evidence="1">Multi-pass membrane protein</topology>
    </subcellularLocation>
</comment>
<dbReference type="EMBL" id="FXBJ01000002">
    <property type="protein sequence ID" value="SMH38683.1"/>
    <property type="molecule type" value="Genomic_DNA"/>
</dbReference>
<evidence type="ECO:0000256" key="1">
    <source>
        <dbReference type="ARBA" id="ARBA00004651"/>
    </source>
</evidence>
<dbReference type="SMART" id="SM00382">
    <property type="entry name" value="AAA"/>
    <property type="match status" value="1"/>
</dbReference>
<keyword evidence="4 9" id="KW-0812">Transmembrane</keyword>